<evidence type="ECO:0000259" key="1">
    <source>
        <dbReference type="Pfam" id="PF10000"/>
    </source>
</evidence>
<name>A0ABR6VPD4_9BACT</name>
<dbReference type="PANTHER" id="PTHR39199:SF1">
    <property type="entry name" value="BLR5128 PROTEIN"/>
    <property type="match status" value="1"/>
</dbReference>
<dbReference type="InterPro" id="IPR045865">
    <property type="entry name" value="ACT-like_dom_sf"/>
</dbReference>
<dbReference type="Proteomes" id="UP000659698">
    <property type="component" value="Unassembled WGS sequence"/>
</dbReference>
<dbReference type="InterPro" id="IPR018717">
    <property type="entry name" value="DUF2241"/>
</dbReference>
<feature type="domain" description="DUF2241" evidence="1">
    <location>
        <begin position="2"/>
        <end position="69"/>
    </location>
</feature>
<dbReference type="Gene3D" id="3.30.2130.10">
    <property type="entry name" value="VC0802-like"/>
    <property type="match status" value="1"/>
</dbReference>
<dbReference type="SUPFAM" id="SSF55021">
    <property type="entry name" value="ACT-like"/>
    <property type="match status" value="2"/>
</dbReference>
<organism evidence="3 4">
    <name type="scientific">Rufibacter sediminis</name>
    <dbReference type="NCBI Taxonomy" id="2762756"/>
    <lineage>
        <taxon>Bacteria</taxon>
        <taxon>Pseudomonadati</taxon>
        <taxon>Bacteroidota</taxon>
        <taxon>Cytophagia</taxon>
        <taxon>Cytophagales</taxon>
        <taxon>Hymenobacteraceae</taxon>
        <taxon>Rufibacter</taxon>
    </lineage>
</organism>
<protein>
    <submittedName>
        <fullName evidence="3">ACT domain-containing protein</fullName>
    </submittedName>
</protein>
<reference evidence="3 4" key="1">
    <citation type="journal article" date="2019" name="Int. J. Syst. Evol. Microbiol.">
        <title>Rufibacter sediminis sp. nov., isolated from freshwater lake sediment.</title>
        <authorList>
            <person name="Qu J.H."/>
            <person name="Zhang L.J."/>
            <person name="Fu Y.H."/>
            <person name="Li H.F."/>
        </authorList>
    </citation>
    <scope>NUCLEOTIDE SEQUENCE [LARGE SCALE GENOMIC DNA]</scope>
    <source>
        <strain evidence="3 4">H-1</strain>
    </source>
</reference>
<feature type="domain" description="CASTOR ACT" evidence="2">
    <location>
        <begin position="70"/>
        <end position="126"/>
    </location>
</feature>
<dbReference type="Pfam" id="PF13840">
    <property type="entry name" value="ACT_7"/>
    <property type="match status" value="1"/>
</dbReference>
<comment type="caution">
    <text evidence="3">The sequence shown here is derived from an EMBL/GenBank/DDBJ whole genome shotgun (WGS) entry which is preliminary data.</text>
</comment>
<proteinExistence type="predicted"/>
<accession>A0ABR6VPD4</accession>
<dbReference type="Pfam" id="PF10000">
    <property type="entry name" value="ACT_3"/>
    <property type="match status" value="1"/>
</dbReference>
<keyword evidence="4" id="KW-1185">Reference proteome</keyword>
<dbReference type="RefSeq" id="WP_186633969.1">
    <property type="nucleotide sequence ID" value="NZ_JACOAF010000012.1"/>
</dbReference>
<dbReference type="InterPro" id="IPR027795">
    <property type="entry name" value="CASTOR_ACT_dom"/>
</dbReference>
<gene>
    <name evidence="3" type="ORF">H7U12_05145</name>
</gene>
<evidence type="ECO:0000259" key="2">
    <source>
        <dbReference type="Pfam" id="PF13840"/>
    </source>
</evidence>
<evidence type="ECO:0000313" key="4">
    <source>
        <dbReference type="Proteomes" id="UP000659698"/>
    </source>
</evidence>
<sequence length="142" mass="15450">MTGETDLAKMLRTLEPRLNPGAYVFCVVQDMAELDLAEVLMMFREGEGTTVILKKDVADRLQLAYSFIAAWITLSVHSSLEAVGLTAVFSKTLAKHGISCNVVAAYYHDHIFVNQQHAAEAMRVLTGLSTGNANSDELSSVS</sequence>
<evidence type="ECO:0000313" key="3">
    <source>
        <dbReference type="EMBL" id="MBC3539056.1"/>
    </source>
</evidence>
<dbReference type="EMBL" id="JACOAF010000012">
    <property type="protein sequence ID" value="MBC3539056.1"/>
    <property type="molecule type" value="Genomic_DNA"/>
</dbReference>
<dbReference type="PANTHER" id="PTHR39199">
    <property type="entry name" value="BLR5128 PROTEIN"/>
    <property type="match status" value="1"/>
</dbReference>